<keyword evidence="1" id="KW-1185">Reference proteome</keyword>
<reference evidence="2" key="1">
    <citation type="submission" date="2016-11" db="UniProtKB">
        <authorList>
            <consortium name="WormBaseParasite"/>
        </authorList>
    </citation>
    <scope>IDENTIFICATION</scope>
</reference>
<dbReference type="AlphaFoldDB" id="A0A1I7TSS8"/>
<proteinExistence type="predicted"/>
<dbReference type="PRINTS" id="PR00178">
    <property type="entry name" value="FATTYACIDBP"/>
</dbReference>
<dbReference type="Proteomes" id="UP000095282">
    <property type="component" value="Unplaced"/>
</dbReference>
<dbReference type="Gene3D" id="2.40.128.20">
    <property type="match status" value="1"/>
</dbReference>
<dbReference type="WBParaSite" id="Csp11.Scaffold629.g11409.t1">
    <property type="protein sequence ID" value="Csp11.Scaffold629.g11409.t1"/>
    <property type="gene ID" value="Csp11.Scaffold629.g11409"/>
</dbReference>
<sequence length="191" mass="21985">MTTYSPCIHDENIDYDSSFELVDEEKIDTLDDTKSESFQFVSSKGETTNEVNIDSNENSIPIVTSIVGKWKPVSSKNLETYCKSQQLGELAEMAWKHGIVCYEVKDGIVHVHTELLDKKLNFNTFNLGVRIEKGQSSVICRIENNKLNTFCTKLIDGTELWRVERFIQNGKLVILNQFGEIKCERYYERIV</sequence>
<evidence type="ECO:0000313" key="1">
    <source>
        <dbReference type="Proteomes" id="UP000095282"/>
    </source>
</evidence>
<evidence type="ECO:0000313" key="2">
    <source>
        <dbReference type="WBParaSite" id="Csp11.Scaffold629.g11409.t1"/>
    </source>
</evidence>
<dbReference type="InterPro" id="IPR000463">
    <property type="entry name" value="Fatty_acid-bd"/>
</dbReference>
<organism evidence="1 2">
    <name type="scientific">Caenorhabditis tropicalis</name>
    <dbReference type="NCBI Taxonomy" id="1561998"/>
    <lineage>
        <taxon>Eukaryota</taxon>
        <taxon>Metazoa</taxon>
        <taxon>Ecdysozoa</taxon>
        <taxon>Nematoda</taxon>
        <taxon>Chromadorea</taxon>
        <taxon>Rhabditida</taxon>
        <taxon>Rhabditina</taxon>
        <taxon>Rhabditomorpha</taxon>
        <taxon>Rhabditoidea</taxon>
        <taxon>Rhabditidae</taxon>
        <taxon>Peloderinae</taxon>
        <taxon>Caenorhabditis</taxon>
    </lineage>
</organism>
<protein>
    <submittedName>
        <fullName evidence="2">FABP domain-containing protein</fullName>
    </submittedName>
</protein>
<dbReference type="InterPro" id="IPR012674">
    <property type="entry name" value="Calycin"/>
</dbReference>
<dbReference type="eggNOG" id="ENOG502THV3">
    <property type="taxonomic scope" value="Eukaryota"/>
</dbReference>
<dbReference type="SUPFAM" id="SSF50814">
    <property type="entry name" value="Lipocalins"/>
    <property type="match status" value="1"/>
</dbReference>
<dbReference type="STRING" id="1561998.A0A1I7TSS8"/>
<dbReference type="GO" id="GO:0008289">
    <property type="term" value="F:lipid binding"/>
    <property type="evidence" value="ECO:0007669"/>
    <property type="project" value="InterPro"/>
</dbReference>
<accession>A0A1I7TSS8</accession>
<name>A0A1I7TSS8_9PELO</name>